<evidence type="ECO:0000256" key="1">
    <source>
        <dbReference type="SAM" id="MobiDB-lite"/>
    </source>
</evidence>
<comment type="caution">
    <text evidence="2">The sequence shown here is derived from an EMBL/GenBank/DDBJ whole genome shotgun (WGS) entry which is preliminary data.</text>
</comment>
<feature type="region of interest" description="Disordered" evidence="1">
    <location>
        <begin position="14"/>
        <end position="34"/>
    </location>
</feature>
<dbReference type="EMBL" id="LAZR01063893">
    <property type="protein sequence ID" value="KKK58603.1"/>
    <property type="molecule type" value="Genomic_DNA"/>
</dbReference>
<proteinExistence type="predicted"/>
<feature type="compositionally biased region" description="Polar residues" evidence="1">
    <location>
        <begin position="17"/>
        <end position="28"/>
    </location>
</feature>
<dbReference type="AlphaFoldDB" id="A0A0F8WPL1"/>
<gene>
    <name evidence="2" type="ORF">LCGC14_3042780</name>
</gene>
<reference evidence="2" key="1">
    <citation type="journal article" date="2015" name="Nature">
        <title>Complex archaea that bridge the gap between prokaryotes and eukaryotes.</title>
        <authorList>
            <person name="Spang A."/>
            <person name="Saw J.H."/>
            <person name="Jorgensen S.L."/>
            <person name="Zaremba-Niedzwiedzka K."/>
            <person name="Martijn J."/>
            <person name="Lind A.E."/>
            <person name="van Eijk R."/>
            <person name="Schleper C."/>
            <person name="Guy L."/>
            <person name="Ettema T.J."/>
        </authorList>
    </citation>
    <scope>NUCLEOTIDE SEQUENCE</scope>
</reference>
<sequence>MVYEAENMGYRWPDGSLTESGMTENNSRGEAMSEWRPESWENDFEYKRALEGEYLLPSVVFEAGADAMLAVIWQMAKDSSTGTFVFDSHGMHIFVGRRLENG</sequence>
<protein>
    <submittedName>
        <fullName evidence="2">Uncharacterized protein</fullName>
    </submittedName>
</protein>
<accession>A0A0F8WPL1</accession>
<organism evidence="2">
    <name type="scientific">marine sediment metagenome</name>
    <dbReference type="NCBI Taxonomy" id="412755"/>
    <lineage>
        <taxon>unclassified sequences</taxon>
        <taxon>metagenomes</taxon>
        <taxon>ecological metagenomes</taxon>
    </lineage>
</organism>
<name>A0A0F8WPL1_9ZZZZ</name>
<evidence type="ECO:0000313" key="2">
    <source>
        <dbReference type="EMBL" id="KKK58603.1"/>
    </source>
</evidence>